<comment type="caution">
    <text evidence="2">The sequence shown here is derived from an EMBL/GenBank/DDBJ whole genome shotgun (WGS) entry which is preliminary data.</text>
</comment>
<dbReference type="Gene3D" id="2.70.70.10">
    <property type="entry name" value="Glucose Permease (Domain IIA)"/>
    <property type="match status" value="1"/>
</dbReference>
<gene>
    <name evidence="2" type="ORF">H8S02_06080</name>
</gene>
<feature type="domain" description="M23ase beta-sheet core" evidence="1">
    <location>
        <begin position="135"/>
        <end position="228"/>
    </location>
</feature>
<dbReference type="PANTHER" id="PTHR21666:SF270">
    <property type="entry name" value="MUREIN HYDROLASE ACTIVATOR ENVC"/>
    <property type="match status" value="1"/>
</dbReference>
<dbReference type="Proteomes" id="UP000641741">
    <property type="component" value="Unassembled WGS sequence"/>
</dbReference>
<dbReference type="SUPFAM" id="SSF51261">
    <property type="entry name" value="Duplicated hybrid motif"/>
    <property type="match status" value="1"/>
</dbReference>
<dbReference type="InterPro" id="IPR050570">
    <property type="entry name" value="Cell_wall_metabolism_enzyme"/>
</dbReference>
<organism evidence="2 3">
    <name type="scientific">Agathobaculum hominis</name>
    <dbReference type="NCBI Taxonomy" id="2763014"/>
    <lineage>
        <taxon>Bacteria</taxon>
        <taxon>Bacillati</taxon>
        <taxon>Bacillota</taxon>
        <taxon>Clostridia</taxon>
        <taxon>Eubacteriales</taxon>
        <taxon>Butyricicoccaceae</taxon>
        <taxon>Agathobaculum</taxon>
    </lineage>
</organism>
<protein>
    <submittedName>
        <fullName evidence="2">M23 family metallopeptidase</fullName>
    </submittedName>
</protein>
<sequence length="235" mass="24567">MAARQRKHRETHGKGLFFVTLCLLAAGVVKYSSFPAAAEFRARAAEALAGAPGMEEALGVFGGRTENAAAVSGDAGYAASSGGADDILGREQTQFPDTADETVYSIGFHYVLPAKGTLTSSFGERLSPLTGEPGFHYGVDIAADEGTPIEAFADGTVRETGESSYGKYLIVDHADGFSTLYAHCSSISVEVGEKVSCGSEIARVGQTGNATGPHLHLEIWRNGAALDPADYLTEL</sequence>
<dbReference type="PANTHER" id="PTHR21666">
    <property type="entry name" value="PEPTIDASE-RELATED"/>
    <property type="match status" value="1"/>
</dbReference>
<dbReference type="Pfam" id="PF01551">
    <property type="entry name" value="Peptidase_M23"/>
    <property type="match status" value="1"/>
</dbReference>
<dbReference type="CDD" id="cd12797">
    <property type="entry name" value="M23_peptidase"/>
    <property type="match status" value="1"/>
</dbReference>
<proteinExistence type="predicted"/>
<dbReference type="InterPro" id="IPR011055">
    <property type="entry name" value="Dup_hybrid_motif"/>
</dbReference>
<dbReference type="RefSeq" id="WP_186969767.1">
    <property type="nucleotide sequence ID" value="NZ_JACOPK010000004.1"/>
</dbReference>
<evidence type="ECO:0000313" key="3">
    <source>
        <dbReference type="Proteomes" id="UP000641741"/>
    </source>
</evidence>
<keyword evidence="3" id="KW-1185">Reference proteome</keyword>
<name>A0ABR7GMG9_9FIRM</name>
<evidence type="ECO:0000313" key="2">
    <source>
        <dbReference type="EMBL" id="MBC5695513.1"/>
    </source>
</evidence>
<reference evidence="2 3" key="1">
    <citation type="submission" date="2020-08" db="EMBL/GenBank/DDBJ databases">
        <title>Genome public.</title>
        <authorList>
            <person name="Liu C."/>
            <person name="Sun Q."/>
        </authorList>
    </citation>
    <scope>NUCLEOTIDE SEQUENCE [LARGE SCALE GENOMIC DNA]</scope>
    <source>
        <strain evidence="2 3">M2</strain>
    </source>
</reference>
<dbReference type="EMBL" id="JACOPK010000004">
    <property type="protein sequence ID" value="MBC5695513.1"/>
    <property type="molecule type" value="Genomic_DNA"/>
</dbReference>
<evidence type="ECO:0000259" key="1">
    <source>
        <dbReference type="Pfam" id="PF01551"/>
    </source>
</evidence>
<dbReference type="InterPro" id="IPR016047">
    <property type="entry name" value="M23ase_b-sheet_dom"/>
</dbReference>
<accession>A0ABR7GMG9</accession>